<dbReference type="Pfam" id="PF01476">
    <property type="entry name" value="LysM"/>
    <property type="match status" value="2"/>
</dbReference>
<dbReference type="PROSITE" id="PS51782">
    <property type="entry name" value="LYSM"/>
    <property type="match status" value="2"/>
</dbReference>
<dbReference type="CDD" id="cd00118">
    <property type="entry name" value="LysM"/>
    <property type="match status" value="2"/>
</dbReference>
<dbReference type="PANTHER" id="PTHR33734:SF22">
    <property type="entry name" value="MEMBRANE-BOUND LYTIC MUREIN TRANSGLYCOSYLASE D"/>
    <property type="match status" value="1"/>
</dbReference>
<dbReference type="EMBL" id="CP048649">
    <property type="protein sequence ID" value="QIB68951.1"/>
    <property type="molecule type" value="Genomic_DNA"/>
</dbReference>
<dbReference type="RefSeq" id="WP_163065814.1">
    <property type="nucleotide sequence ID" value="NZ_CP048649.1"/>
</dbReference>
<dbReference type="Gene3D" id="3.10.350.10">
    <property type="entry name" value="LysM domain"/>
    <property type="match status" value="2"/>
</dbReference>
<organism evidence="2 3">
    <name type="scientific">Aminipila butyrica</name>
    <dbReference type="NCBI Taxonomy" id="433296"/>
    <lineage>
        <taxon>Bacteria</taxon>
        <taxon>Bacillati</taxon>
        <taxon>Bacillota</taxon>
        <taxon>Clostridia</taxon>
        <taxon>Peptostreptococcales</taxon>
        <taxon>Anaerovoracaceae</taxon>
        <taxon>Aminipila</taxon>
    </lineage>
</organism>
<dbReference type="KEGG" id="abut:Ami103574_06285"/>
<evidence type="ECO:0000313" key="3">
    <source>
        <dbReference type="Proteomes" id="UP000466848"/>
    </source>
</evidence>
<name>A0A858BSJ8_9FIRM</name>
<evidence type="ECO:0000259" key="1">
    <source>
        <dbReference type="PROSITE" id="PS51782"/>
    </source>
</evidence>
<dbReference type="InterPro" id="IPR036779">
    <property type="entry name" value="LysM_dom_sf"/>
</dbReference>
<keyword evidence="3" id="KW-1185">Reference proteome</keyword>
<evidence type="ECO:0000313" key="2">
    <source>
        <dbReference type="EMBL" id="QIB68951.1"/>
    </source>
</evidence>
<dbReference type="PANTHER" id="PTHR33734">
    <property type="entry name" value="LYSM DOMAIN-CONTAINING GPI-ANCHORED PROTEIN 2"/>
    <property type="match status" value="1"/>
</dbReference>
<proteinExistence type="predicted"/>
<protein>
    <submittedName>
        <fullName evidence="2">LysM peptidoglycan-binding domain-containing protein</fullName>
    </submittedName>
</protein>
<dbReference type="InterPro" id="IPR018392">
    <property type="entry name" value="LysM"/>
</dbReference>
<feature type="domain" description="LysM" evidence="1">
    <location>
        <begin position="9"/>
        <end position="53"/>
    </location>
</feature>
<dbReference type="SMART" id="SM00257">
    <property type="entry name" value="LysM"/>
    <property type="match status" value="2"/>
</dbReference>
<feature type="domain" description="LysM" evidence="1">
    <location>
        <begin position="73"/>
        <end position="117"/>
    </location>
</feature>
<reference evidence="2 3" key="1">
    <citation type="submission" date="2020-02" db="EMBL/GenBank/DDBJ databases">
        <authorList>
            <person name="Kim Y.B."/>
            <person name="Roh S.W."/>
        </authorList>
    </citation>
    <scope>NUCLEOTIDE SEQUENCE [LARGE SCALE GENOMIC DNA]</scope>
    <source>
        <strain evidence="2 3">DSM 103574</strain>
    </source>
</reference>
<accession>A0A858BSJ8</accession>
<gene>
    <name evidence="2" type="ORF">Ami103574_06285</name>
</gene>
<dbReference type="Proteomes" id="UP000466848">
    <property type="component" value="Chromosome"/>
</dbReference>
<dbReference type="AlphaFoldDB" id="A0A858BSJ8"/>
<dbReference type="GO" id="GO:0008932">
    <property type="term" value="F:lytic endotransglycosylase activity"/>
    <property type="evidence" value="ECO:0007669"/>
    <property type="project" value="TreeGrafter"/>
</dbReference>
<dbReference type="SUPFAM" id="SSF54106">
    <property type="entry name" value="LysM domain"/>
    <property type="match status" value="2"/>
</dbReference>
<sequence>MKRKCYCVAVHTVVAGDTLYSICKQYNVSVCDLMMANNIQNPYNLRVGTKICIPGDMDNAGNMEPTEPACRGILYTVERGDTLYMIAKMHRVTLNSIMEANPDIDPYNLRVGMKICIPQ</sequence>